<accession>A0A849AL07</accession>
<dbReference type="AlphaFoldDB" id="A0A849AL07"/>
<keyword evidence="2" id="KW-1185">Reference proteome</keyword>
<evidence type="ECO:0000313" key="1">
    <source>
        <dbReference type="EMBL" id="NNG41049.1"/>
    </source>
</evidence>
<sequence>MSKSSAPIVAKLSARPTVRRISAPPDAVWEVLSDGWSYASWVVGSARIRALNATWPEPGSRLHHSVGLWPVLLHDHTDVVSYEPNRQLVLAPRAWPWGRSQVRIDVLHDGSQSLVRMTEDVVSGPGTLVPSALRQLLLRRRNRECLRRLAFLAERRTP</sequence>
<gene>
    <name evidence="1" type="ORF">HJ588_17460</name>
</gene>
<dbReference type="InterPro" id="IPR023393">
    <property type="entry name" value="START-like_dom_sf"/>
</dbReference>
<dbReference type="Proteomes" id="UP000557772">
    <property type="component" value="Unassembled WGS sequence"/>
</dbReference>
<proteinExistence type="predicted"/>
<comment type="caution">
    <text evidence="1">The sequence shown here is derived from an EMBL/GenBank/DDBJ whole genome shotgun (WGS) entry which is preliminary data.</text>
</comment>
<reference evidence="1 2" key="1">
    <citation type="submission" date="2020-05" db="EMBL/GenBank/DDBJ databases">
        <title>Flexivirga sp. ID2601S isolated from air conditioner.</title>
        <authorList>
            <person name="Kim D.H."/>
        </authorList>
    </citation>
    <scope>NUCLEOTIDE SEQUENCE [LARGE SCALE GENOMIC DNA]</scope>
    <source>
        <strain evidence="1 2">ID2601S</strain>
    </source>
</reference>
<dbReference type="InterPro" id="IPR019587">
    <property type="entry name" value="Polyketide_cyclase/dehydratase"/>
</dbReference>
<protein>
    <submittedName>
        <fullName evidence="1">SRPBCC family protein</fullName>
    </submittedName>
</protein>
<name>A0A849AL07_9MICO</name>
<dbReference type="EMBL" id="JABENB010000003">
    <property type="protein sequence ID" value="NNG41049.1"/>
    <property type="molecule type" value="Genomic_DNA"/>
</dbReference>
<dbReference type="RefSeq" id="WP_171157985.1">
    <property type="nucleotide sequence ID" value="NZ_JABENB010000003.1"/>
</dbReference>
<evidence type="ECO:0000313" key="2">
    <source>
        <dbReference type="Proteomes" id="UP000557772"/>
    </source>
</evidence>
<dbReference type="Pfam" id="PF10604">
    <property type="entry name" value="Polyketide_cyc2"/>
    <property type="match status" value="1"/>
</dbReference>
<dbReference type="SUPFAM" id="SSF55961">
    <property type="entry name" value="Bet v1-like"/>
    <property type="match status" value="1"/>
</dbReference>
<organism evidence="1 2">
    <name type="scientific">Flexivirga aerilata</name>
    <dbReference type="NCBI Taxonomy" id="1656889"/>
    <lineage>
        <taxon>Bacteria</taxon>
        <taxon>Bacillati</taxon>
        <taxon>Actinomycetota</taxon>
        <taxon>Actinomycetes</taxon>
        <taxon>Micrococcales</taxon>
        <taxon>Dermacoccaceae</taxon>
        <taxon>Flexivirga</taxon>
    </lineage>
</organism>
<dbReference type="CDD" id="cd07812">
    <property type="entry name" value="SRPBCC"/>
    <property type="match status" value="1"/>
</dbReference>
<dbReference type="Gene3D" id="3.30.530.20">
    <property type="match status" value="1"/>
</dbReference>